<comment type="caution">
    <text evidence="1">The sequence shown here is derived from an EMBL/GenBank/DDBJ whole genome shotgun (WGS) entry which is preliminary data.</text>
</comment>
<keyword evidence="2" id="KW-1185">Reference proteome</keyword>
<name>A0A6G4W6N6_9HYPH</name>
<accession>A0A6G4W6N6</accession>
<sequence>MRINEAIRKTVVFLGIQDNTGAFTPYGTGFVALWPEHDRYYIYLVTAKHVLSDIKRTSRDLIGRLNSKEGKAELGKLPAPDEWFTHPSNSQCDIAVVPFSASPETFDYKGVDLIKNILTEDFIRENEVGPGDMVFTAGLLTRHFGVSKNIPIVRSGNIAAMPDEPIDLVDLGHQEVYLIESRSIGGLSGSPVFLSSSAARVRGGTLVLDPMKQERLIGVNIGLFQLQPSIDRARTDEAERRDHFLEMMSAGIAIVVPIQRAIEIIRDRPDMIEHRYKQYRSGEMT</sequence>
<dbReference type="RefSeq" id="WP_165023852.1">
    <property type="nucleotide sequence ID" value="NZ_JAAKZF010000003.1"/>
</dbReference>
<evidence type="ECO:0000313" key="1">
    <source>
        <dbReference type="EMBL" id="NGO50402.1"/>
    </source>
</evidence>
<evidence type="ECO:0000313" key="2">
    <source>
        <dbReference type="Proteomes" id="UP001642900"/>
    </source>
</evidence>
<dbReference type="Proteomes" id="UP001642900">
    <property type="component" value="Unassembled WGS sequence"/>
</dbReference>
<dbReference type="SUPFAM" id="SSF50494">
    <property type="entry name" value="Trypsin-like serine proteases"/>
    <property type="match status" value="1"/>
</dbReference>
<proteinExistence type="predicted"/>
<protein>
    <recommendedName>
        <fullName evidence="3">Trypsin-like peptidase domain-containing protein</fullName>
    </recommendedName>
</protein>
<dbReference type="InterPro" id="IPR009003">
    <property type="entry name" value="Peptidase_S1_PA"/>
</dbReference>
<organism evidence="1 2">
    <name type="scientific">Allomesorhizobium camelthorni</name>
    <dbReference type="NCBI Taxonomy" id="475069"/>
    <lineage>
        <taxon>Bacteria</taxon>
        <taxon>Pseudomonadati</taxon>
        <taxon>Pseudomonadota</taxon>
        <taxon>Alphaproteobacteria</taxon>
        <taxon>Hyphomicrobiales</taxon>
        <taxon>Phyllobacteriaceae</taxon>
        <taxon>Allomesorhizobium</taxon>
    </lineage>
</organism>
<evidence type="ECO:0008006" key="3">
    <source>
        <dbReference type="Google" id="ProtNLM"/>
    </source>
</evidence>
<gene>
    <name evidence="1" type="ORF">G6N73_04275</name>
</gene>
<dbReference type="AlphaFoldDB" id="A0A6G4W6N6"/>
<dbReference type="EMBL" id="JAAKZF010000003">
    <property type="protein sequence ID" value="NGO50402.1"/>
    <property type="molecule type" value="Genomic_DNA"/>
</dbReference>
<reference evidence="1 2" key="1">
    <citation type="submission" date="2020-02" db="EMBL/GenBank/DDBJ databases">
        <title>Genome sequence of strain CCNWXJ40-4.</title>
        <authorList>
            <person name="Gao J."/>
            <person name="Sun J."/>
        </authorList>
    </citation>
    <scope>NUCLEOTIDE SEQUENCE [LARGE SCALE GENOMIC DNA]</scope>
    <source>
        <strain evidence="1 2">CCNWXJ 40-4</strain>
    </source>
</reference>